<organism evidence="2 3">
    <name type="scientific">Planotetraspora mira</name>
    <dbReference type="NCBI Taxonomy" id="58121"/>
    <lineage>
        <taxon>Bacteria</taxon>
        <taxon>Bacillati</taxon>
        <taxon>Actinomycetota</taxon>
        <taxon>Actinomycetes</taxon>
        <taxon>Streptosporangiales</taxon>
        <taxon>Streptosporangiaceae</taxon>
        <taxon>Planotetraspora</taxon>
    </lineage>
</organism>
<reference evidence="2 3" key="1">
    <citation type="submission" date="2021-01" db="EMBL/GenBank/DDBJ databases">
        <title>Whole genome shotgun sequence of Planotetraspora mira NBRC 15435.</title>
        <authorList>
            <person name="Komaki H."/>
            <person name="Tamura T."/>
        </authorList>
    </citation>
    <scope>NUCLEOTIDE SEQUENCE [LARGE SCALE GENOMIC DNA]</scope>
    <source>
        <strain evidence="2 3">NBRC 15435</strain>
    </source>
</reference>
<dbReference type="EMBL" id="BOOO01000036">
    <property type="protein sequence ID" value="GII32667.1"/>
    <property type="molecule type" value="Genomic_DNA"/>
</dbReference>
<feature type="transmembrane region" description="Helical" evidence="1">
    <location>
        <begin position="138"/>
        <end position="157"/>
    </location>
</feature>
<keyword evidence="1" id="KW-0812">Transmembrane</keyword>
<proteinExistence type="predicted"/>
<dbReference type="Gene3D" id="1.20.120.1630">
    <property type="match status" value="1"/>
</dbReference>
<keyword evidence="1" id="KW-0472">Membrane</keyword>
<keyword evidence="3" id="KW-1185">Reference proteome</keyword>
<dbReference type="PANTHER" id="PTHR32251">
    <property type="entry name" value="3-OXO-5-ALPHA-STEROID 4-DEHYDROGENASE"/>
    <property type="match status" value="1"/>
</dbReference>
<dbReference type="GO" id="GO:0016020">
    <property type="term" value="C:membrane"/>
    <property type="evidence" value="ECO:0007669"/>
    <property type="project" value="TreeGrafter"/>
</dbReference>
<dbReference type="PROSITE" id="PS50244">
    <property type="entry name" value="S5A_REDUCTASE"/>
    <property type="match status" value="1"/>
</dbReference>
<feature type="transmembrane region" description="Helical" evidence="1">
    <location>
        <begin position="38"/>
        <end position="57"/>
    </location>
</feature>
<feature type="transmembrane region" description="Helical" evidence="1">
    <location>
        <begin position="6"/>
        <end position="26"/>
    </location>
</feature>
<evidence type="ECO:0000313" key="2">
    <source>
        <dbReference type="EMBL" id="GII32667.1"/>
    </source>
</evidence>
<dbReference type="RefSeq" id="WP_203956557.1">
    <property type="nucleotide sequence ID" value="NZ_BOOO01000036.1"/>
</dbReference>
<accession>A0A8J3TWK6</accession>
<gene>
    <name evidence="2" type="ORF">Pmi06nite_61090</name>
</gene>
<protein>
    <submittedName>
        <fullName evidence="2">Membrane protein</fullName>
    </submittedName>
</protein>
<dbReference type="Proteomes" id="UP000650628">
    <property type="component" value="Unassembled WGS sequence"/>
</dbReference>
<feature type="transmembrane region" description="Helical" evidence="1">
    <location>
        <begin position="63"/>
        <end position="81"/>
    </location>
</feature>
<dbReference type="PANTHER" id="PTHR32251:SF17">
    <property type="entry name" value="STEROID 5-ALPHA REDUCTASE C-TERMINAL DOMAIN-CONTAINING PROTEIN"/>
    <property type="match status" value="1"/>
</dbReference>
<evidence type="ECO:0000256" key="1">
    <source>
        <dbReference type="SAM" id="Phobius"/>
    </source>
</evidence>
<evidence type="ECO:0000313" key="3">
    <source>
        <dbReference type="Proteomes" id="UP000650628"/>
    </source>
</evidence>
<keyword evidence="1" id="KW-1133">Transmembrane helix</keyword>
<comment type="caution">
    <text evidence="2">The sequence shown here is derived from an EMBL/GenBank/DDBJ whole genome shotgun (WGS) entry which is preliminary data.</text>
</comment>
<feature type="transmembrane region" description="Helical" evidence="1">
    <location>
        <begin position="198"/>
        <end position="222"/>
    </location>
</feature>
<name>A0A8J3TWK6_9ACTN</name>
<dbReference type="AlphaFoldDB" id="A0A8J3TWK6"/>
<dbReference type="InterPro" id="IPR010721">
    <property type="entry name" value="UstE-like"/>
</dbReference>
<sequence length="269" mass="29765">MTGLLTNLLVTALAVVVTMLATMAYALRTGTQSIIDTIWGLGFVVIAAVSFVTSQVLGDGLDGRRILVLVLTALWGVRLGAHIHARNRGTGEDPRYAALMRRNTSPVIPYVIRTIYWPQGAIMWVVSLPVQVAMYETAPLGIVTWLGVAVWLVGLLFETIGDLQLSRFKADPANRGKVMDRGLWAWTRHPNYFGDATVWWGLFLVACAHWAALLTVVSPLLMTHMLVNRSGKALLERRMARSRGPEYADYLARTSGFLPRPPRRSRATP</sequence>
<dbReference type="Pfam" id="PF06966">
    <property type="entry name" value="DUF1295"/>
    <property type="match status" value="1"/>
</dbReference>